<evidence type="ECO:0000313" key="7">
    <source>
        <dbReference type="Proteomes" id="UP000182235"/>
    </source>
</evidence>
<feature type="region of interest" description="Disordered" evidence="4">
    <location>
        <begin position="667"/>
        <end position="818"/>
    </location>
</feature>
<evidence type="ECO:0000259" key="5">
    <source>
        <dbReference type="Pfam" id="PF09444"/>
    </source>
</evidence>
<feature type="compositionally biased region" description="Basic and acidic residues" evidence="4">
    <location>
        <begin position="1318"/>
        <end position="1328"/>
    </location>
</feature>
<comment type="subcellular location">
    <subcellularLocation>
        <location evidence="1">Nucleus</location>
    </subcellularLocation>
</comment>
<proteinExistence type="predicted"/>
<feature type="compositionally biased region" description="Polar residues" evidence="4">
    <location>
        <begin position="10"/>
        <end position="20"/>
    </location>
</feature>
<dbReference type="GO" id="GO:0010997">
    <property type="term" value="F:anaphase-promoting complex binding"/>
    <property type="evidence" value="ECO:0007669"/>
    <property type="project" value="TreeGrafter"/>
</dbReference>
<evidence type="ECO:0000256" key="2">
    <source>
        <dbReference type="ARBA" id="ARBA00022553"/>
    </source>
</evidence>
<feature type="compositionally biased region" description="Acidic residues" evidence="4">
    <location>
        <begin position="112"/>
        <end position="126"/>
    </location>
</feature>
<comment type="caution">
    <text evidence="6">The sequence shown here is derived from an EMBL/GenBank/DDBJ whole genome shotgun (WGS) entry which is preliminary data.</text>
</comment>
<dbReference type="InterPro" id="IPR024146">
    <property type="entry name" value="Claspin"/>
</dbReference>
<dbReference type="OrthoDB" id="2130597at2759"/>
<dbReference type="InterPro" id="IPR018564">
    <property type="entry name" value="Repl_chkpnt_MRC1_dom"/>
</dbReference>
<keyword evidence="3" id="KW-0539">Nucleus</keyword>
<feature type="compositionally biased region" description="Basic residues" evidence="4">
    <location>
        <begin position="526"/>
        <end position="535"/>
    </location>
</feature>
<evidence type="ECO:0000313" key="6">
    <source>
        <dbReference type="EMBL" id="OJD14853.1"/>
    </source>
</evidence>
<gene>
    <name evidence="6" type="ORF">AJ78_04829</name>
</gene>
<keyword evidence="7" id="KW-1185">Reference proteome</keyword>
<feature type="compositionally biased region" description="Polar residues" evidence="4">
    <location>
        <begin position="206"/>
        <end position="215"/>
    </location>
</feature>
<dbReference type="Proteomes" id="UP000182235">
    <property type="component" value="Unassembled WGS sequence"/>
</dbReference>
<feature type="region of interest" description="Disordered" evidence="4">
    <location>
        <begin position="502"/>
        <end position="552"/>
    </location>
</feature>
<feature type="compositionally biased region" description="Low complexity" evidence="4">
    <location>
        <begin position="1368"/>
        <end position="1389"/>
    </location>
</feature>
<protein>
    <recommendedName>
        <fullName evidence="5">DNA replication checkpoint mediator MRC1 domain-containing protein</fullName>
    </recommendedName>
</protein>
<evidence type="ECO:0000256" key="3">
    <source>
        <dbReference type="ARBA" id="ARBA00023242"/>
    </source>
</evidence>
<feature type="region of interest" description="Disordered" evidence="4">
    <location>
        <begin position="1164"/>
        <end position="1245"/>
    </location>
</feature>
<feature type="region of interest" description="Disordered" evidence="4">
    <location>
        <begin position="1488"/>
        <end position="1521"/>
    </location>
</feature>
<feature type="region of interest" description="Disordered" evidence="4">
    <location>
        <begin position="1283"/>
        <end position="1435"/>
    </location>
</feature>
<feature type="compositionally biased region" description="Polar residues" evidence="4">
    <location>
        <begin position="254"/>
        <end position="280"/>
    </location>
</feature>
<dbReference type="PANTHER" id="PTHR14396">
    <property type="entry name" value="CLASPIN"/>
    <property type="match status" value="1"/>
</dbReference>
<dbReference type="GO" id="GO:0033314">
    <property type="term" value="P:mitotic DNA replication checkpoint signaling"/>
    <property type="evidence" value="ECO:0007669"/>
    <property type="project" value="TreeGrafter"/>
</dbReference>
<reference evidence="6 7" key="1">
    <citation type="submission" date="2015-07" db="EMBL/GenBank/DDBJ databases">
        <title>Emmonsia species relationships and genome sequence.</title>
        <authorList>
            <consortium name="The Broad Institute Genomics Platform"/>
            <person name="Cuomo C.A."/>
            <person name="Munoz J.F."/>
            <person name="Imamovic A."/>
            <person name="Priest M.E."/>
            <person name="Young S."/>
            <person name="Clay O.K."/>
            <person name="McEwen J.G."/>
        </authorList>
    </citation>
    <scope>NUCLEOTIDE SEQUENCE [LARGE SCALE GENOMIC DNA]</scope>
    <source>
        <strain evidence="6 7">UAMH 9510</strain>
    </source>
</reference>
<evidence type="ECO:0000256" key="4">
    <source>
        <dbReference type="SAM" id="MobiDB-lite"/>
    </source>
</evidence>
<feature type="compositionally biased region" description="Polar residues" evidence="4">
    <location>
        <begin position="1173"/>
        <end position="1197"/>
    </location>
</feature>
<dbReference type="Pfam" id="PF09444">
    <property type="entry name" value="MRC1"/>
    <property type="match status" value="1"/>
</dbReference>
<dbReference type="EMBL" id="LGRN01000192">
    <property type="protein sequence ID" value="OJD14853.1"/>
    <property type="molecule type" value="Genomic_DNA"/>
</dbReference>
<accession>A0A1J9QI27</accession>
<sequence>MEIEMEIDTPPTQRHSTRSPATPDRDAPSGNDGDDSGVNSPAILTPGAKIRAILAAYDTDTESEGETKPETKGEGVPSNAGTNYTDSKQNKKPVSRPLFTSFAAGGTYLPRDDDDDGMEEEDEEDELPVHPKGKMAARMQALGNEQSATAKPAAAQTDSAYERISKEMMLAKERSVDVTEVRPSASVDENADEIEGIHATTKRRSSVTTMPSRRSYSPLFVPEGSPKLNTTTNEGTETDEEVRTNTRRRALSSGRRSVSVASNRSFSPLFVSQDSPSAKKNNGVARDVVETTDDEEDGQPGLTANNRLMALVEKKRKEREAREQLEAEKKAARLQRSTELEETLLSSDRLSEDTDDSESGRRLTQHSRPSARKASKKALLEMNRETQRISRNMQLAHQAATKKKITLDSFLAKFNSKSSNLSAAVVTESSAPASSDHEDRQHRHSTPPTSPLDEGILEDKTALPMAEDNQKGINVSDDDDDIYIPSVEDIFAGSALAAQTTIAPSSMERERSKGPSVTPAPGASRKATRPIRVRLSRQSIAENQNNDTDSDLEIVTSPGKTRRIAAFENLPALNNQSSTTLLKLRTLAQLTSPTRQQHTAMMTRTELDNNLFRRARMQALKERQERIEELRAKGIVVESAEERMRVQDEVEDLLEKARGEAEEIAKREKKAAKKDGGDVDVVDLDDSEDGDFEGVEEEEVLSGSEEEGEDITVSDEEEGEDEELEEGDAPTDAGDEGTGLIHNEVDEAAVSEAEDELSELDDRQVQGTGEQIPRKNRRRVISDDEDEDEIQDAAPKPQETPARLSHSQPLFPNFGATRTPLMGLTQAFGATFADSQDNEEDSLAMLRRMPDTECPVDQLLLERDSQEIIHDSQGQDSIPLDIFASYPRADIEDRVSESPAARTVTSYSQAPEPTQDAGFVYSPFDQGRRFTDVHVQGPSSTIDTVPIGDNQSPIARRAGGRRILRRGPVAALSDLDEDEDEGFLVKSSAFDVMRRAVSNKNKQKAAQTPFDKTKSRARDIIDEVAEESEDEYAGLGGASDESAGEEDEIDLSMINDDSGEVVDEKELAALNANHSRQQDEQQVNKLMRDITTGALRRRRGAGGDDLDLSDSDDERLAARRRAKRREFEKMRKALLADEKLGKIAVDPKKSAFLRTIEDRDVDNDVPMMDFLENGNTSSSQDTPSQDNTAGHHQQQLKGANGQPAERGDASSATNNKRKLPLDQSGPDALNRRAPPHMRRTAEGALRKKPLTLAEIRESVSFLLEGDESNSSELNGDILLSDEETEGDSHVHHRRDENSHEQQDDDLDTNLLSAESSDNNDKDNSDNSNDKPIQSTTIGSVTGTTTSHLHPRRRPRGKVVDRLSLRRQASSNAASGSTDSTSTTTTTTTSGPRQAFFSNDSTPFFKRPPPLIRRATSSLSTTSSSSSSSSSSSAGAVTYGAGLGVSASVAVSESRSGMQLQGQNGKKGSVNYYAAARERQREWELRKAERLGEQGVSSKGQGKAGRPAGGVLGGLLGGGGWE</sequence>
<feature type="domain" description="DNA replication checkpoint mediator MRC1" evidence="5">
    <location>
        <begin position="1014"/>
        <end position="1154"/>
    </location>
</feature>
<dbReference type="STRING" id="1447872.A0A1J9QI27"/>
<feature type="region of interest" description="Disordered" evidence="4">
    <location>
        <begin position="893"/>
        <end position="916"/>
    </location>
</feature>
<feature type="compositionally biased region" description="Low complexity" evidence="4">
    <location>
        <begin position="1415"/>
        <end position="1432"/>
    </location>
</feature>
<dbReference type="GO" id="GO:0007095">
    <property type="term" value="P:mitotic G2 DNA damage checkpoint signaling"/>
    <property type="evidence" value="ECO:0007669"/>
    <property type="project" value="TreeGrafter"/>
</dbReference>
<keyword evidence="2" id="KW-0597">Phosphoprotein</keyword>
<feature type="compositionally biased region" description="Polar residues" evidence="4">
    <location>
        <begin position="536"/>
        <end position="547"/>
    </location>
</feature>
<feature type="region of interest" description="Disordered" evidence="4">
    <location>
        <begin position="1"/>
        <end position="156"/>
    </location>
</feature>
<dbReference type="GO" id="GO:0005634">
    <property type="term" value="C:nucleus"/>
    <property type="evidence" value="ECO:0007669"/>
    <property type="project" value="UniProtKB-SubCell"/>
</dbReference>
<feature type="compositionally biased region" description="Acidic residues" evidence="4">
    <location>
        <begin position="746"/>
        <end position="759"/>
    </location>
</feature>
<feature type="compositionally biased region" description="Basic and acidic residues" evidence="4">
    <location>
        <begin position="312"/>
        <end position="339"/>
    </location>
</feature>
<feature type="compositionally biased region" description="Basic residues" evidence="4">
    <location>
        <begin position="363"/>
        <end position="376"/>
    </location>
</feature>
<feature type="region of interest" description="Disordered" evidence="4">
    <location>
        <begin position="998"/>
        <end position="1017"/>
    </location>
</feature>
<dbReference type="PANTHER" id="PTHR14396:SF10">
    <property type="entry name" value="CLASPIN"/>
    <property type="match status" value="1"/>
</dbReference>
<feature type="region of interest" description="Disordered" evidence="4">
    <location>
        <begin position="425"/>
        <end position="455"/>
    </location>
</feature>
<feature type="compositionally biased region" description="Gly residues" evidence="4">
    <location>
        <begin position="1506"/>
        <end position="1521"/>
    </location>
</feature>
<evidence type="ECO:0000256" key="1">
    <source>
        <dbReference type="ARBA" id="ARBA00004123"/>
    </source>
</evidence>
<dbReference type="VEuPathDB" id="FungiDB:AJ78_04829"/>
<feature type="region of interest" description="Disordered" evidence="4">
    <location>
        <begin position="1094"/>
        <end position="1115"/>
    </location>
</feature>
<feature type="compositionally biased region" description="Polar residues" evidence="4">
    <location>
        <begin position="903"/>
        <end position="912"/>
    </location>
</feature>
<feature type="region of interest" description="Disordered" evidence="4">
    <location>
        <begin position="1024"/>
        <end position="1058"/>
    </location>
</feature>
<feature type="compositionally biased region" description="Acidic residues" evidence="4">
    <location>
        <begin position="678"/>
        <end position="735"/>
    </location>
</feature>
<feature type="compositionally biased region" description="Basic and acidic residues" evidence="4">
    <location>
        <begin position="1286"/>
        <end position="1301"/>
    </location>
</feature>
<organism evidence="6 7">
    <name type="scientific">Emergomyces pasteurianus Ep9510</name>
    <dbReference type="NCBI Taxonomy" id="1447872"/>
    <lineage>
        <taxon>Eukaryota</taxon>
        <taxon>Fungi</taxon>
        <taxon>Dikarya</taxon>
        <taxon>Ascomycota</taxon>
        <taxon>Pezizomycotina</taxon>
        <taxon>Eurotiomycetes</taxon>
        <taxon>Eurotiomycetidae</taxon>
        <taxon>Onygenales</taxon>
        <taxon>Ajellomycetaceae</taxon>
        <taxon>Emergomyces</taxon>
    </lineage>
</organism>
<name>A0A1J9QI27_9EURO</name>
<feature type="compositionally biased region" description="Low complexity" evidence="4">
    <location>
        <begin position="1329"/>
        <end position="1346"/>
    </location>
</feature>
<feature type="compositionally biased region" description="Acidic residues" evidence="4">
    <location>
        <begin position="1104"/>
        <end position="1113"/>
    </location>
</feature>
<feature type="region of interest" description="Disordered" evidence="4">
    <location>
        <begin position="174"/>
        <end position="378"/>
    </location>
</feature>